<dbReference type="PANTHER" id="PTHR33233">
    <property type="entry name" value="ENDONUCLEASE/EXONUCLEASE/PHOSPHATASE"/>
    <property type="match status" value="1"/>
</dbReference>
<evidence type="ECO:0000259" key="1">
    <source>
        <dbReference type="Pfam" id="PF14111"/>
    </source>
</evidence>
<dbReference type="Proteomes" id="UP000813463">
    <property type="component" value="Chromosome 4"/>
</dbReference>
<keyword evidence="2" id="KW-1185">Reference proteome</keyword>
<dbReference type="RefSeq" id="XP_056697757.1">
    <property type="nucleotide sequence ID" value="XM_056841779.1"/>
</dbReference>
<accession>A0ABM3RQ63</accession>
<dbReference type="InterPro" id="IPR025558">
    <property type="entry name" value="DUF4283"/>
</dbReference>
<reference evidence="2" key="1">
    <citation type="journal article" date="2021" name="Nat. Commun.">
        <title>Genomic analyses provide insights into spinach domestication and the genetic basis of agronomic traits.</title>
        <authorList>
            <person name="Cai X."/>
            <person name="Sun X."/>
            <person name="Xu C."/>
            <person name="Sun H."/>
            <person name="Wang X."/>
            <person name="Ge C."/>
            <person name="Zhang Z."/>
            <person name="Wang Q."/>
            <person name="Fei Z."/>
            <person name="Jiao C."/>
            <person name="Wang Q."/>
        </authorList>
    </citation>
    <scope>NUCLEOTIDE SEQUENCE [LARGE SCALE GENOMIC DNA]</scope>
    <source>
        <strain evidence="2">cv. Varoflay</strain>
    </source>
</reference>
<sequence>MVVKWEAAIIMYVVGERPSIVVVIRFIEREWNVGSKPQVLLHEDGYFVIRFALKKEKEAILMVGPHSFFGKPVIVKSWSADFNFQQQVHRVVPIWVRLPNLPLNCWGVGSLRRIDSLIGVPLFFDECTTHQQMISFVRILIEVDITKDLPGSVVLQDPSGNTFKQQVEYDWLPPYCSTGKIVGHVCGHGKQNTSRLMLATQVQKKVSKVWVPKNIVIPDVPKPTSVAGDETVTTVDETSDEMDTSMDIVITPTVLVHDDGWRVVSRRRRDTRSLVLNMGLTQVGFSVEEGGVVVGSPHIPP</sequence>
<evidence type="ECO:0000313" key="2">
    <source>
        <dbReference type="Proteomes" id="UP000813463"/>
    </source>
</evidence>
<gene>
    <name evidence="3" type="primary">LOC130471577</name>
</gene>
<evidence type="ECO:0000313" key="3">
    <source>
        <dbReference type="RefSeq" id="XP_056697757.1"/>
    </source>
</evidence>
<dbReference type="Pfam" id="PF14111">
    <property type="entry name" value="DUF4283"/>
    <property type="match status" value="1"/>
</dbReference>
<organism evidence="2 3">
    <name type="scientific">Spinacia oleracea</name>
    <name type="common">Spinach</name>
    <dbReference type="NCBI Taxonomy" id="3562"/>
    <lineage>
        <taxon>Eukaryota</taxon>
        <taxon>Viridiplantae</taxon>
        <taxon>Streptophyta</taxon>
        <taxon>Embryophyta</taxon>
        <taxon>Tracheophyta</taxon>
        <taxon>Spermatophyta</taxon>
        <taxon>Magnoliopsida</taxon>
        <taxon>eudicotyledons</taxon>
        <taxon>Gunneridae</taxon>
        <taxon>Pentapetalae</taxon>
        <taxon>Caryophyllales</taxon>
        <taxon>Chenopodiaceae</taxon>
        <taxon>Chenopodioideae</taxon>
        <taxon>Anserineae</taxon>
        <taxon>Spinacia</taxon>
    </lineage>
</organism>
<dbReference type="GeneID" id="130471577"/>
<proteinExistence type="predicted"/>
<protein>
    <recommendedName>
        <fullName evidence="1">DUF4283 domain-containing protein</fullName>
    </recommendedName>
</protein>
<reference evidence="3" key="2">
    <citation type="submission" date="2025-08" db="UniProtKB">
        <authorList>
            <consortium name="RefSeq"/>
        </authorList>
    </citation>
    <scope>IDENTIFICATION</scope>
    <source>
        <tissue evidence="3">Leaf</tissue>
    </source>
</reference>
<feature type="domain" description="DUF4283" evidence="1">
    <location>
        <begin position="4"/>
        <end position="85"/>
    </location>
</feature>
<name>A0ABM3RQ63_SPIOL</name>
<dbReference type="PANTHER" id="PTHR33233:SF17">
    <property type="entry name" value="DUF4283 DOMAIN-CONTAINING PROTEIN"/>
    <property type="match status" value="1"/>
</dbReference>